<evidence type="ECO:0000313" key="1">
    <source>
        <dbReference type="EMBL" id="EIE90551.1"/>
    </source>
</evidence>
<evidence type="ECO:0000313" key="2">
    <source>
        <dbReference type="Proteomes" id="UP000009138"/>
    </source>
</evidence>
<dbReference type="GeneID" id="93622227"/>
<dbReference type="InParanoid" id="I1CQ21"/>
<dbReference type="Proteomes" id="UP000009138">
    <property type="component" value="Unassembled WGS sequence"/>
</dbReference>
<reference evidence="1 2" key="1">
    <citation type="journal article" date="2009" name="PLoS Genet.">
        <title>Genomic analysis of the basal lineage fungus Rhizopus oryzae reveals a whole-genome duplication.</title>
        <authorList>
            <person name="Ma L.-J."/>
            <person name="Ibrahim A.S."/>
            <person name="Skory C."/>
            <person name="Grabherr M.G."/>
            <person name="Burger G."/>
            <person name="Butler M."/>
            <person name="Elias M."/>
            <person name="Idnurm A."/>
            <person name="Lang B.F."/>
            <person name="Sone T."/>
            <person name="Abe A."/>
            <person name="Calvo S.E."/>
            <person name="Corrochano L.M."/>
            <person name="Engels R."/>
            <person name="Fu J."/>
            <person name="Hansberg W."/>
            <person name="Kim J.-M."/>
            <person name="Kodira C.D."/>
            <person name="Koehrsen M.J."/>
            <person name="Liu B."/>
            <person name="Miranda-Saavedra D."/>
            <person name="O'Leary S."/>
            <person name="Ortiz-Castellanos L."/>
            <person name="Poulter R."/>
            <person name="Rodriguez-Romero J."/>
            <person name="Ruiz-Herrera J."/>
            <person name="Shen Y.-Q."/>
            <person name="Zeng Q."/>
            <person name="Galagan J."/>
            <person name="Birren B.W."/>
            <person name="Cuomo C.A."/>
            <person name="Wickes B.L."/>
        </authorList>
    </citation>
    <scope>NUCLEOTIDE SEQUENCE [LARGE SCALE GENOMIC DNA]</scope>
    <source>
        <strain evidence="2">RA 99-880 / ATCC MYA-4621 / FGSC 9543 / NRRL 43880</strain>
    </source>
</reference>
<proteinExistence type="predicted"/>
<dbReference type="RefSeq" id="XP_067525947.1">
    <property type="nucleotide sequence ID" value="XM_067669846.1"/>
</dbReference>
<accession>I1CQ21</accession>
<sequence length="45" mass="5331">MTNTAKIQQLIVDVENHQLFAVAVRNQRRLLIKRRLRQKKSGFLV</sequence>
<keyword evidence="2" id="KW-1185">Reference proteome</keyword>
<dbReference type="VEuPathDB" id="FungiDB:RO3G_15262"/>
<organism evidence="1 2">
    <name type="scientific">Rhizopus delemar (strain RA 99-880 / ATCC MYA-4621 / FGSC 9543 / NRRL 43880)</name>
    <name type="common">Mucormycosis agent</name>
    <name type="synonym">Rhizopus arrhizus var. delemar</name>
    <dbReference type="NCBI Taxonomy" id="246409"/>
    <lineage>
        <taxon>Eukaryota</taxon>
        <taxon>Fungi</taxon>
        <taxon>Fungi incertae sedis</taxon>
        <taxon>Mucoromycota</taxon>
        <taxon>Mucoromycotina</taxon>
        <taxon>Mucoromycetes</taxon>
        <taxon>Mucorales</taxon>
        <taxon>Mucorineae</taxon>
        <taxon>Rhizopodaceae</taxon>
        <taxon>Rhizopus</taxon>
    </lineage>
</organism>
<dbReference type="EMBL" id="CH476746">
    <property type="protein sequence ID" value="EIE90551.1"/>
    <property type="molecule type" value="Genomic_DNA"/>
</dbReference>
<protein>
    <submittedName>
        <fullName evidence="1">Uncharacterized protein</fullName>
    </submittedName>
</protein>
<name>I1CQ21_RHIO9</name>
<gene>
    <name evidence="1" type="ORF">RO3G_15262</name>
</gene>
<dbReference type="AlphaFoldDB" id="I1CQ21"/>